<dbReference type="InterPro" id="IPR052012">
    <property type="entry name" value="GTase_92"/>
</dbReference>
<evidence type="ECO:0000313" key="9">
    <source>
        <dbReference type="EMBL" id="CAB3398529.1"/>
    </source>
</evidence>
<reference evidence="9 10" key="1">
    <citation type="submission" date="2020-04" db="EMBL/GenBank/DDBJ databases">
        <authorList>
            <person name="Laetsch R D."/>
            <person name="Stevens L."/>
            <person name="Kumar S."/>
            <person name="Blaxter L. M."/>
        </authorList>
    </citation>
    <scope>NUCLEOTIDE SEQUENCE [LARGE SCALE GENOMIC DNA]</scope>
</reference>
<dbReference type="EC" id="2.4.1.-" evidence="8"/>
<name>A0A8S1EG90_9PELO</name>
<comment type="similarity">
    <text evidence="2 8">Belongs to the glycosyltransferase 92 family.</text>
</comment>
<accession>A0A8S1EG90</accession>
<keyword evidence="3 8" id="KW-0328">Glycosyltransferase</keyword>
<organism evidence="9 10">
    <name type="scientific">Caenorhabditis bovis</name>
    <dbReference type="NCBI Taxonomy" id="2654633"/>
    <lineage>
        <taxon>Eukaryota</taxon>
        <taxon>Metazoa</taxon>
        <taxon>Ecdysozoa</taxon>
        <taxon>Nematoda</taxon>
        <taxon>Chromadorea</taxon>
        <taxon>Rhabditida</taxon>
        <taxon>Rhabditina</taxon>
        <taxon>Rhabditomorpha</taxon>
        <taxon>Rhabditoidea</taxon>
        <taxon>Rhabditidae</taxon>
        <taxon>Peloderinae</taxon>
        <taxon>Caenorhabditis</taxon>
    </lineage>
</organism>
<evidence type="ECO:0000256" key="2">
    <source>
        <dbReference type="ARBA" id="ARBA00007647"/>
    </source>
</evidence>
<dbReference type="PANTHER" id="PTHR21645:SF19">
    <property type="entry name" value="GLYCOSYLTRANSFERASE FAMILY 92 PROTEIN R07B7.12"/>
    <property type="match status" value="1"/>
</dbReference>
<evidence type="ECO:0000313" key="10">
    <source>
        <dbReference type="Proteomes" id="UP000494206"/>
    </source>
</evidence>
<evidence type="ECO:0000256" key="4">
    <source>
        <dbReference type="ARBA" id="ARBA00022679"/>
    </source>
</evidence>
<dbReference type="GO" id="GO:0016020">
    <property type="term" value="C:membrane"/>
    <property type="evidence" value="ECO:0007669"/>
    <property type="project" value="UniProtKB-SubCell"/>
</dbReference>
<evidence type="ECO:0000256" key="3">
    <source>
        <dbReference type="ARBA" id="ARBA00022676"/>
    </source>
</evidence>
<sequence length="512" mass="59718">MDPNSGLETNLTNSFITSAYYYETSKSLGKNAVALVLLMSKYTTSNLEDYKIQIVANKGDSFSSSIASLKKESTNPSKCEYVMMMAQTNLDVDNPDGIFIESKGSRVQIPFKTPRESVISRVVVCIAPQFLAEKWQTFLMHIHVVKRYQAHMHIYVTSMIQKYFEMLQVYEKLGYLTVDFWLRPKFDKTEIVASDPNSEVEWRNQAGAQTDCLLQYKEAADFIAFFDIDDILIPRNSYNYYEEFTKVYSSAPSYASIFYQKRNVLVEKVANARNFSFRGLFSTMDVKSDVEFGKTVVKTENYNSTWIHYTKQIPLTLRIHSLDNELMHIKDFLDRELNGTAEFRIPMVYNTTTEPLIRENDINFLENDFRKVHSSEEMKAIAGELNYQNWFGPIIFKCYNETFYHPWFVEGHRFDTICPNVDYCEIPQRDDIKCIHSDAKYISGRTMDPLTFHWAIEPFWEHEHEDVGACCWQAQVYSWAADCWQEHVGCSVQPHCLLSRRDVAYHEMLIIL</sequence>
<dbReference type="InterPro" id="IPR008166">
    <property type="entry name" value="Glyco_transf_92"/>
</dbReference>
<evidence type="ECO:0000256" key="6">
    <source>
        <dbReference type="ARBA" id="ARBA00022989"/>
    </source>
</evidence>
<evidence type="ECO:0000256" key="7">
    <source>
        <dbReference type="ARBA" id="ARBA00023136"/>
    </source>
</evidence>
<comment type="subcellular location">
    <subcellularLocation>
        <location evidence="1">Membrane</location>
        <topology evidence="1">Single-pass membrane protein</topology>
    </subcellularLocation>
</comment>
<evidence type="ECO:0000256" key="8">
    <source>
        <dbReference type="RuleBase" id="RU366017"/>
    </source>
</evidence>
<dbReference type="OrthoDB" id="2526284at2759"/>
<keyword evidence="7" id="KW-0472">Membrane</keyword>
<keyword evidence="4 8" id="KW-0808">Transferase</keyword>
<dbReference type="Pfam" id="PF01697">
    <property type="entry name" value="Glyco_transf_92"/>
    <property type="match status" value="1"/>
</dbReference>
<dbReference type="AlphaFoldDB" id="A0A8S1EG90"/>
<dbReference type="GO" id="GO:0016757">
    <property type="term" value="F:glycosyltransferase activity"/>
    <property type="evidence" value="ECO:0007669"/>
    <property type="project" value="UniProtKB-UniRule"/>
</dbReference>
<keyword evidence="6" id="KW-1133">Transmembrane helix</keyword>
<evidence type="ECO:0000256" key="1">
    <source>
        <dbReference type="ARBA" id="ARBA00004167"/>
    </source>
</evidence>
<dbReference type="EMBL" id="CADEPM010000001">
    <property type="protein sequence ID" value="CAB3398529.1"/>
    <property type="molecule type" value="Genomic_DNA"/>
</dbReference>
<gene>
    <name evidence="9" type="ORF">CBOVIS_LOCUS1794</name>
</gene>
<evidence type="ECO:0000256" key="5">
    <source>
        <dbReference type="ARBA" id="ARBA00022692"/>
    </source>
</evidence>
<keyword evidence="5" id="KW-0812">Transmembrane</keyword>
<dbReference type="Proteomes" id="UP000494206">
    <property type="component" value="Unassembled WGS sequence"/>
</dbReference>
<keyword evidence="10" id="KW-1185">Reference proteome</keyword>
<proteinExistence type="inferred from homology"/>
<protein>
    <recommendedName>
        <fullName evidence="8">Glycosyltransferase family 92 protein</fullName>
        <ecNumber evidence="8">2.4.1.-</ecNumber>
    </recommendedName>
</protein>
<dbReference type="PANTHER" id="PTHR21645">
    <property type="entry name" value="GLYCOSYLTRANSFERASE FAMILY 92 PROTEIN"/>
    <property type="match status" value="1"/>
</dbReference>
<comment type="caution">
    <text evidence="9">The sequence shown here is derived from an EMBL/GenBank/DDBJ whole genome shotgun (WGS) entry which is preliminary data.</text>
</comment>